<evidence type="ECO:0000256" key="6">
    <source>
        <dbReference type="ARBA" id="ARBA00036823"/>
    </source>
</evidence>
<gene>
    <name evidence="12" type="ordered locus">Spirs_1314</name>
</gene>
<evidence type="ECO:0000256" key="4">
    <source>
        <dbReference type="ARBA" id="ARBA00023235"/>
    </source>
</evidence>
<evidence type="ECO:0000256" key="3">
    <source>
        <dbReference type="ARBA" id="ARBA00022525"/>
    </source>
</evidence>
<protein>
    <recommendedName>
        <fullName evidence="11">L-dopachrome isomerase</fullName>
        <ecNumber evidence="8">5.3.2.1</ecNumber>
        <ecNumber evidence="7">5.3.3.12</ecNumber>
    </recommendedName>
    <alternativeName>
        <fullName evidence="9">L-dopachrome tautomerase</fullName>
    </alternativeName>
    <alternativeName>
        <fullName evidence="10">Phenylpyruvate tautomerase</fullName>
    </alternativeName>
</protein>
<evidence type="ECO:0000313" key="12">
    <source>
        <dbReference type="EMBL" id="ADK80441.1"/>
    </source>
</evidence>
<dbReference type="GO" id="GO:0004167">
    <property type="term" value="F:dopachrome isomerase activity"/>
    <property type="evidence" value="ECO:0007669"/>
    <property type="project" value="UniProtKB-EC"/>
</dbReference>
<evidence type="ECO:0000256" key="7">
    <source>
        <dbReference type="ARBA" id="ARBA00038932"/>
    </source>
</evidence>
<dbReference type="GO" id="GO:0050178">
    <property type="term" value="F:phenylpyruvate tautomerase activity"/>
    <property type="evidence" value="ECO:0007669"/>
    <property type="project" value="UniProtKB-EC"/>
</dbReference>
<reference evidence="12 13" key="1">
    <citation type="journal article" date="2010" name="Stand. Genomic Sci.">
        <title>Complete genome sequence of Spirochaeta smaragdinae type strain (SEBR 4228).</title>
        <authorList>
            <person name="Mavromatis K."/>
            <person name="Yasawong M."/>
            <person name="Chertkov O."/>
            <person name="Lapidus A."/>
            <person name="Lucas S."/>
            <person name="Nolan M."/>
            <person name="Del Rio T.G."/>
            <person name="Tice H."/>
            <person name="Cheng J.F."/>
            <person name="Pitluck S."/>
            <person name="Liolios K."/>
            <person name="Ivanova N."/>
            <person name="Tapia R."/>
            <person name="Han C."/>
            <person name="Bruce D."/>
            <person name="Goodwin L."/>
            <person name="Pati A."/>
            <person name="Chen A."/>
            <person name="Palaniappan K."/>
            <person name="Land M."/>
            <person name="Hauser L."/>
            <person name="Chang Y.J."/>
            <person name="Jeffries C.D."/>
            <person name="Detter J.C."/>
            <person name="Rohde M."/>
            <person name="Brambilla E."/>
            <person name="Spring S."/>
            <person name="Goker M."/>
            <person name="Sikorski J."/>
            <person name="Woyke T."/>
            <person name="Bristow J."/>
            <person name="Eisen J.A."/>
            <person name="Markowitz V."/>
            <person name="Hugenholtz P."/>
            <person name="Klenk H.P."/>
            <person name="Kyrpides N.C."/>
        </authorList>
    </citation>
    <scope>NUCLEOTIDE SEQUENCE [LARGE SCALE GENOMIC DNA]</scope>
    <source>
        <strain evidence="13">DSM 11293 / JCM 15392 / SEBR 4228</strain>
    </source>
</reference>
<evidence type="ECO:0000256" key="10">
    <source>
        <dbReference type="ARBA" id="ARBA00041912"/>
    </source>
</evidence>
<dbReference type="HOGENOM" id="CLU_129906_1_2_12"/>
<evidence type="ECO:0000256" key="5">
    <source>
        <dbReference type="ARBA" id="ARBA00036735"/>
    </source>
</evidence>
<dbReference type="EC" id="5.3.2.1" evidence="8"/>
<comment type="catalytic activity">
    <reaction evidence="5">
        <text>3-phenylpyruvate = enol-phenylpyruvate</text>
        <dbReference type="Rhea" id="RHEA:17097"/>
        <dbReference type="ChEBI" id="CHEBI:16815"/>
        <dbReference type="ChEBI" id="CHEBI:18005"/>
        <dbReference type="EC" id="5.3.2.1"/>
    </reaction>
</comment>
<dbReference type="GO" id="GO:0005615">
    <property type="term" value="C:extracellular space"/>
    <property type="evidence" value="ECO:0007669"/>
    <property type="project" value="UniProtKB-KW"/>
</dbReference>
<evidence type="ECO:0000256" key="2">
    <source>
        <dbReference type="ARBA" id="ARBA00022514"/>
    </source>
</evidence>
<dbReference type="Proteomes" id="UP000002318">
    <property type="component" value="Chromosome"/>
</dbReference>
<keyword evidence="4" id="KW-0413">Isomerase</keyword>
<dbReference type="RefSeq" id="WP_013253905.1">
    <property type="nucleotide sequence ID" value="NC_014364.1"/>
</dbReference>
<dbReference type="EMBL" id="CP002116">
    <property type="protein sequence ID" value="ADK80441.1"/>
    <property type="molecule type" value="Genomic_DNA"/>
</dbReference>
<dbReference type="Gene3D" id="3.30.429.10">
    <property type="entry name" value="Macrophage Migration Inhibitory Factor"/>
    <property type="match status" value="1"/>
</dbReference>
<dbReference type="GO" id="GO:0005125">
    <property type="term" value="F:cytokine activity"/>
    <property type="evidence" value="ECO:0007669"/>
    <property type="project" value="UniProtKB-KW"/>
</dbReference>
<dbReference type="EC" id="5.3.3.12" evidence="7"/>
<evidence type="ECO:0000256" key="8">
    <source>
        <dbReference type="ARBA" id="ARBA00039086"/>
    </source>
</evidence>
<dbReference type="eggNOG" id="COG1942">
    <property type="taxonomic scope" value="Bacteria"/>
</dbReference>
<sequence length="114" mass="12366">MPFVSVETNLAIDTEKRKQFCKALSSAAAQAVGKPEQYVMALVRSDAALTFGGSEEPAAFVELKSIALAEAALKEISRRFCTLIEQELGVPSARIYIEFTSASGAWWGWNGSTF</sequence>
<organism evidence="12 13">
    <name type="scientific">Sediminispirochaeta smaragdinae (strain DSM 11293 / JCM 15392 / SEBR 4228)</name>
    <name type="common">Spirochaeta smaragdinae</name>
    <dbReference type="NCBI Taxonomy" id="573413"/>
    <lineage>
        <taxon>Bacteria</taxon>
        <taxon>Pseudomonadati</taxon>
        <taxon>Spirochaetota</taxon>
        <taxon>Spirochaetia</taxon>
        <taxon>Spirochaetales</taxon>
        <taxon>Spirochaetaceae</taxon>
        <taxon>Sediminispirochaeta</taxon>
    </lineage>
</organism>
<dbReference type="InterPro" id="IPR001398">
    <property type="entry name" value="Macrophage_inhib_fac"/>
</dbReference>
<evidence type="ECO:0000256" key="9">
    <source>
        <dbReference type="ARBA" id="ARBA00041631"/>
    </source>
</evidence>
<dbReference type="KEGG" id="ssm:Spirs_1314"/>
<dbReference type="SUPFAM" id="SSF55331">
    <property type="entry name" value="Tautomerase/MIF"/>
    <property type="match status" value="1"/>
</dbReference>
<dbReference type="PANTHER" id="PTHR11954:SF6">
    <property type="entry name" value="MACROPHAGE MIGRATION INHIBITORY FACTOR"/>
    <property type="match status" value="1"/>
</dbReference>
<keyword evidence="13" id="KW-1185">Reference proteome</keyword>
<comment type="subcellular location">
    <subcellularLocation>
        <location evidence="1">Secreted</location>
    </subcellularLocation>
</comment>
<evidence type="ECO:0000256" key="11">
    <source>
        <dbReference type="ARBA" id="ARBA00042730"/>
    </source>
</evidence>
<dbReference type="STRING" id="573413.Spirs_1314"/>
<proteinExistence type="predicted"/>
<evidence type="ECO:0000313" key="13">
    <source>
        <dbReference type="Proteomes" id="UP000002318"/>
    </source>
</evidence>
<keyword evidence="2" id="KW-0202">Cytokine</keyword>
<dbReference type="AlphaFoldDB" id="E1R419"/>
<keyword evidence="3" id="KW-0964">Secreted</keyword>
<dbReference type="PANTHER" id="PTHR11954">
    <property type="entry name" value="D-DOPACHROME DECARBOXYLASE"/>
    <property type="match status" value="1"/>
</dbReference>
<dbReference type="Pfam" id="PF01187">
    <property type="entry name" value="MIF"/>
    <property type="match status" value="1"/>
</dbReference>
<dbReference type="InterPro" id="IPR014347">
    <property type="entry name" value="Tautomerase/MIF_sf"/>
</dbReference>
<comment type="catalytic activity">
    <reaction evidence="6">
        <text>L-dopachrome = 5,6-dihydroxyindole-2-carboxylate</text>
        <dbReference type="Rhea" id="RHEA:13041"/>
        <dbReference type="ChEBI" id="CHEBI:16875"/>
        <dbReference type="ChEBI" id="CHEBI:57509"/>
        <dbReference type="EC" id="5.3.3.12"/>
    </reaction>
</comment>
<name>E1R419_SEDSS</name>
<dbReference type="OrthoDB" id="5769863at2"/>
<accession>E1R419</accession>
<evidence type="ECO:0000256" key="1">
    <source>
        <dbReference type="ARBA" id="ARBA00004613"/>
    </source>
</evidence>